<dbReference type="PANTHER" id="PTHR43013:SF1">
    <property type="entry name" value="GLUTAMYL-TRNA REDUCTASE"/>
    <property type="match status" value="1"/>
</dbReference>
<feature type="binding site" evidence="4">
    <location>
        <position position="117"/>
    </location>
    <ligand>
        <name>substrate</name>
    </ligand>
</feature>
<dbReference type="GO" id="GO:0008883">
    <property type="term" value="F:glutamyl-tRNA reductase activity"/>
    <property type="evidence" value="ECO:0007669"/>
    <property type="project" value="UniProtKB-UniRule"/>
</dbReference>
<comment type="subunit">
    <text evidence="4">Homodimer.</text>
</comment>
<dbReference type="HAMAP" id="MF_00087">
    <property type="entry name" value="Glu_tRNA_reductase"/>
    <property type="match status" value="1"/>
</dbReference>
<dbReference type="InterPro" id="IPR000343">
    <property type="entry name" value="4pyrrol_synth_GluRdtase"/>
</dbReference>
<evidence type="ECO:0000256" key="4">
    <source>
        <dbReference type="HAMAP-Rule" id="MF_00087"/>
    </source>
</evidence>
<dbReference type="SUPFAM" id="SSF51735">
    <property type="entry name" value="NAD(P)-binding Rossmann-fold domains"/>
    <property type="match status" value="1"/>
</dbReference>
<evidence type="ECO:0000259" key="5">
    <source>
        <dbReference type="Pfam" id="PF01488"/>
    </source>
</evidence>
<dbReference type="PANTHER" id="PTHR43013">
    <property type="entry name" value="GLUTAMYL-TRNA REDUCTASE"/>
    <property type="match status" value="1"/>
</dbReference>
<feature type="binding site" evidence="4">
    <location>
        <begin position="184"/>
        <end position="189"/>
    </location>
    <ligand>
        <name>NADP(+)</name>
        <dbReference type="ChEBI" id="CHEBI:58349"/>
    </ligand>
</feature>
<comment type="function">
    <text evidence="4">Catalyzes the NADPH-dependent reduction of glutamyl-tRNA(Glu) to glutamate 1-semialdehyde (GSA).</text>
</comment>
<dbReference type="Pfam" id="PF05201">
    <property type="entry name" value="GlutR_N"/>
    <property type="match status" value="1"/>
</dbReference>
<dbReference type="Proteomes" id="UP000249458">
    <property type="component" value="Unassembled WGS sequence"/>
</dbReference>
<dbReference type="Gene3D" id="3.40.50.720">
    <property type="entry name" value="NAD(P)-binding Rossmann-like Domain"/>
    <property type="match status" value="1"/>
</dbReference>
<comment type="caution">
    <text evidence="7">The sequence shown here is derived from an EMBL/GenBank/DDBJ whole genome shotgun (WGS) entry which is preliminary data.</text>
</comment>
<dbReference type="AlphaFoldDB" id="A0A364LKP3"/>
<comment type="miscellaneous">
    <text evidence="4">During catalysis, the active site Cys acts as a nucleophile attacking the alpha-carbonyl group of tRNA-bound glutamate with the formation of a thioester intermediate between enzyme and glutamate, and the concomitant release of tRNA(Glu). The thioester intermediate is finally reduced by direct hydride transfer from NADPH, to form the product GSA.</text>
</comment>
<evidence type="ECO:0000256" key="2">
    <source>
        <dbReference type="ARBA" id="ARBA00023002"/>
    </source>
</evidence>
<comment type="pathway">
    <text evidence="4">Porphyrin-containing compound metabolism; protoporphyrin-IX biosynthesis; 5-aminolevulinate from L-glutamyl-tRNA(Glu): step 1/2.</text>
</comment>
<proteinExistence type="inferred from homology"/>
<dbReference type="InterPro" id="IPR036291">
    <property type="entry name" value="NAD(P)-bd_dom_sf"/>
</dbReference>
<evidence type="ECO:0000313" key="8">
    <source>
        <dbReference type="Proteomes" id="UP000249458"/>
    </source>
</evidence>
<feature type="binding site" evidence="4">
    <location>
        <begin position="50"/>
        <end position="53"/>
    </location>
    <ligand>
        <name>substrate</name>
    </ligand>
</feature>
<feature type="site" description="Important for activity" evidence="4">
    <location>
        <position position="96"/>
    </location>
</feature>
<dbReference type="UniPathway" id="UPA00251">
    <property type="reaction ID" value="UER00316"/>
</dbReference>
<dbReference type="InterPro" id="IPR036343">
    <property type="entry name" value="GluRdtase_N_sf"/>
</dbReference>
<evidence type="ECO:0000256" key="3">
    <source>
        <dbReference type="ARBA" id="ARBA00023244"/>
    </source>
</evidence>
<organism evidence="7 8">
    <name type="scientific">Legionella quinlivanii</name>
    <dbReference type="NCBI Taxonomy" id="45073"/>
    <lineage>
        <taxon>Bacteria</taxon>
        <taxon>Pseudomonadati</taxon>
        <taxon>Pseudomonadota</taxon>
        <taxon>Gammaproteobacteria</taxon>
        <taxon>Legionellales</taxon>
        <taxon>Legionellaceae</taxon>
        <taxon>Legionella</taxon>
    </lineage>
</organism>
<name>A0A364LKP3_9GAMM</name>
<comment type="caution">
    <text evidence="4">Lacks conserved residue(s) required for the propagation of feature annotation.</text>
</comment>
<dbReference type="Pfam" id="PF01488">
    <property type="entry name" value="Shikimate_DH"/>
    <property type="match status" value="1"/>
</dbReference>
<feature type="domain" description="Quinate/shikimate 5-dehydrogenase/glutamyl-tRNA reductase" evidence="5">
    <location>
        <begin position="170"/>
        <end position="296"/>
    </location>
</feature>
<dbReference type="InterPro" id="IPR015895">
    <property type="entry name" value="4pyrrol_synth_GluRdtase_N"/>
</dbReference>
<accession>A0A364LKP3</accession>
<dbReference type="EC" id="1.2.1.70" evidence="4"/>
<dbReference type="InterPro" id="IPR006151">
    <property type="entry name" value="Shikm_DH/Glu-tRNA_Rdtase"/>
</dbReference>
<comment type="similarity">
    <text evidence="4">Belongs to the glutamyl-tRNA reductase family.</text>
</comment>
<reference evidence="7 8" key="1">
    <citation type="submission" date="2017-02" db="EMBL/GenBank/DDBJ databases">
        <title>Legionella quilivanii strain from human: case report and whole genome sequencing analysis.</title>
        <authorList>
            <person name="Lalancette C."/>
            <person name="Leduc J.-M."/>
            <person name="Levesque S."/>
            <person name="Fournier E."/>
            <person name="Saoud J."/>
            <person name="Faucher S.P."/>
            <person name="Bernard K."/>
            <person name="Martineau C."/>
            <person name="Longtin J."/>
        </authorList>
    </citation>
    <scope>NUCLEOTIDE SEQUENCE [LARGE SCALE GENOMIC DNA]</scope>
    <source>
        <strain evidence="7 8">ID143958</strain>
    </source>
</reference>
<comment type="catalytic activity">
    <reaction evidence="4">
        <text>(S)-4-amino-5-oxopentanoate + tRNA(Glu) + NADP(+) = L-glutamyl-tRNA(Glu) + NADPH + H(+)</text>
        <dbReference type="Rhea" id="RHEA:12344"/>
        <dbReference type="Rhea" id="RHEA-COMP:9663"/>
        <dbReference type="Rhea" id="RHEA-COMP:9680"/>
        <dbReference type="ChEBI" id="CHEBI:15378"/>
        <dbReference type="ChEBI" id="CHEBI:57501"/>
        <dbReference type="ChEBI" id="CHEBI:57783"/>
        <dbReference type="ChEBI" id="CHEBI:58349"/>
        <dbReference type="ChEBI" id="CHEBI:78442"/>
        <dbReference type="ChEBI" id="CHEBI:78520"/>
        <dbReference type="EC" id="1.2.1.70"/>
    </reaction>
</comment>
<dbReference type="GO" id="GO:0019353">
    <property type="term" value="P:protoporphyrinogen IX biosynthetic process from glutamate"/>
    <property type="evidence" value="ECO:0007669"/>
    <property type="project" value="TreeGrafter"/>
</dbReference>
<feature type="active site" description="Nucleophile" evidence="4">
    <location>
        <position position="51"/>
    </location>
</feature>
<dbReference type="GO" id="GO:0050661">
    <property type="term" value="F:NADP binding"/>
    <property type="evidence" value="ECO:0007669"/>
    <property type="project" value="InterPro"/>
</dbReference>
<dbReference type="RefSeq" id="WP_112219251.1">
    <property type="nucleotide sequence ID" value="NZ_MVJN01000004.1"/>
</dbReference>
<feature type="binding site" evidence="4">
    <location>
        <position position="106"/>
    </location>
    <ligand>
        <name>substrate</name>
    </ligand>
</feature>
<protein>
    <recommendedName>
        <fullName evidence="4">Glutamyl-tRNA reductase</fullName>
        <shortName evidence="4">GluTR</shortName>
        <ecNumber evidence="4">1.2.1.70</ecNumber>
    </recommendedName>
</protein>
<dbReference type="Gene3D" id="3.30.460.30">
    <property type="entry name" value="Glutamyl-tRNA reductase, N-terminal domain"/>
    <property type="match status" value="1"/>
</dbReference>
<sequence>MKGIYCLSMSHRFMNVEVRSRYGVVFQDLESRVKELKCAEIVKEGLIISTCNRLEIIFLGSDLDAVIAWIAFKCRTSHDEVRASFKVMQSMEALKHIYRVISGLDSKIFGETNIVGQVKKSLEIATTHQLAGKTLNFIYQNVYKASKKIHNSLALPVNSLANCFEKAFEKHFPDPRQKIFVTFGSGKLSTEIVKKILKHEPKKLYIVSRNPGRVCGFLRDAAHHIGIIDEIVENFPHVDACFTATNVSETIINSSHLDMFDKDKNIFISDSSLPPAVCSTVRKYENITYYDIDDLAALSEQKCNLLSKAIEIELDLFIETSIFQLCKELDTNFMQKVIQMERAHLKEYIEHIQTFLPKDSDDKKLSIVIKDLSGVLLHMGTLLLKESCKNHDSTMLQEVHSLIDKHDRIIRNTIQ</sequence>
<keyword evidence="3 4" id="KW-0627">Porphyrin biosynthesis</keyword>
<evidence type="ECO:0000313" key="7">
    <source>
        <dbReference type="EMBL" id="RAP37133.1"/>
    </source>
</evidence>
<keyword evidence="1 4" id="KW-0521">NADP</keyword>
<feature type="domain" description="Glutamyl-tRNA reductase N-terminal" evidence="6">
    <location>
        <begin position="8"/>
        <end position="152"/>
    </location>
</feature>
<dbReference type="SUPFAM" id="SSF69742">
    <property type="entry name" value="Glutamyl tRNA-reductase catalytic, N-terminal domain"/>
    <property type="match status" value="1"/>
</dbReference>
<dbReference type="EMBL" id="MVJN01000004">
    <property type="protein sequence ID" value="RAP37133.1"/>
    <property type="molecule type" value="Genomic_DNA"/>
</dbReference>
<evidence type="ECO:0000259" key="6">
    <source>
        <dbReference type="Pfam" id="PF05201"/>
    </source>
</evidence>
<gene>
    <name evidence="4" type="primary">hemA</name>
    <name evidence="7" type="ORF">B1207_06855</name>
</gene>
<evidence type="ECO:0000256" key="1">
    <source>
        <dbReference type="ARBA" id="ARBA00022857"/>
    </source>
</evidence>
<keyword evidence="2 4" id="KW-0560">Oxidoreductase</keyword>
<comment type="domain">
    <text evidence="4">Possesses an unusual extended V-shaped dimeric structure with each monomer consisting of three distinct domains arranged along a curved 'spinal' alpha-helix. The N-terminal catalytic domain specifically recognizes the glutamate moiety of the substrate. The second domain is the NADPH-binding domain, and the third C-terminal domain is responsible for dimerization.</text>
</comment>